<comment type="caution">
    <text evidence="1">The sequence shown here is derived from an EMBL/GenBank/DDBJ whole genome shotgun (WGS) entry which is preliminary data.</text>
</comment>
<dbReference type="RefSeq" id="WP_390206607.1">
    <property type="nucleotide sequence ID" value="NZ_JBHTAX010000002.1"/>
</dbReference>
<sequence>MVVWKGGTQAHSYSITESNGITHGAIISFMGTPTVEYAEEHLEEWIEKQERKRDVPMND</sequence>
<evidence type="ECO:0008006" key="3">
    <source>
        <dbReference type="Google" id="ProtNLM"/>
    </source>
</evidence>
<gene>
    <name evidence="1" type="ORF">ACFQL7_20550</name>
</gene>
<protein>
    <recommendedName>
        <fullName evidence="3">Transposase</fullName>
    </recommendedName>
</protein>
<evidence type="ECO:0000313" key="1">
    <source>
        <dbReference type="EMBL" id="MFC7191943.1"/>
    </source>
</evidence>
<dbReference type="EMBL" id="JBHTAX010000002">
    <property type="protein sequence ID" value="MFC7191943.1"/>
    <property type="molecule type" value="Genomic_DNA"/>
</dbReference>
<dbReference type="AlphaFoldDB" id="A0ABD5YRU6"/>
<organism evidence="1 2">
    <name type="scientific">Halocatena marina</name>
    <dbReference type="NCBI Taxonomy" id="2934937"/>
    <lineage>
        <taxon>Archaea</taxon>
        <taxon>Methanobacteriati</taxon>
        <taxon>Methanobacteriota</taxon>
        <taxon>Stenosarchaea group</taxon>
        <taxon>Halobacteria</taxon>
        <taxon>Halobacteriales</taxon>
        <taxon>Natronomonadaceae</taxon>
        <taxon>Halocatena</taxon>
    </lineage>
</organism>
<reference evidence="1 2" key="1">
    <citation type="journal article" date="2019" name="Int. J. Syst. Evol. Microbiol.">
        <title>The Global Catalogue of Microorganisms (GCM) 10K type strain sequencing project: providing services to taxonomists for standard genome sequencing and annotation.</title>
        <authorList>
            <consortium name="The Broad Institute Genomics Platform"/>
            <consortium name="The Broad Institute Genome Sequencing Center for Infectious Disease"/>
            <person name="Wu L."/>
            <person name="Ma J."/>
        </authorList>
    </citation>
    <scope>NUCLEOTIDE SEQUENCE [LARGE SCALE GENOMIC DNA]</scope>
    <source>
        <strain evidence="1 2">RDMS1</strain>
    </source>
</reference>
<dbReference type="Proteomes" id="UP001596417">
    <property type="component" value="Unassembled WGS sequence"/>
</dbReference>
<name>A0ABD5YRU6_9EURY</name>
<proteinExistence type="predicted"/>
<accession>A0ABD5YRU6</accession>
<keyword evidence="2" id="KW-1185">Reference proteome</keyword>
<evidence type="ECO:0000313" key="2">
    <source>
        <dbReference type="Proteomes" id="UP001596417"/>
    </source>
</evidence>